<feature type="compositionally biased region" description="Basic and acidic residues" evidence="1">
    <location>
        <begin position="1"/>
        <end position="14"/>
    </location>
</feature>
<sequence length="148" mass="17399">MAPTVERSRPRGGDSRGPNLTPYERGRIVQAYEDGRTLENIADQFQRAPSIISRTIHGASTHDQGNEVARTGRPRSYTPRDQRRVLLAVKRHPFWSYDKLKRWYGFTWSTRTLNRMLEPSGIKNWLVKKRPLLTKETAHRRYHFAKRL</sequence>
<organism evidence="3 4">
    <name type="scientific">Aureobasidium melanogenum</name>
    <name type="common">Aureobasidium pullulans var. melanogenum</name>
    <dbReference type="NCBI Taxonomy" id="46634"/>
    <lineage>
        <taxon>Eukaryota</taxon>
        <taxon>Fungi</taxon>
        <taxon>Dikarya</taxon>
        <taxon>Ascomycota</taxon>
        <taxon>Pezizomycotina</taxon>
        <taxon>Dothideomycetes</taxon>
        <taxon>Dothideomycetidae</taxon>
        <taxon>Dothideales</taxon>
        <taxon>Saccotheciaceae</taxon>
        <taxon>Aureobasidium</taxon>
    </lineage>
</organism>
<dbReference type="InterPro" id="IPR009057">
    <property type="entry name" value="Homeodomain-like_sf"/>
</dbReference>
<evidence type="ECO:0000256" key="1">
    <source>
        <dbReference type="SAM" id="MobiDB-lite"/>
    </source>
</evidence>
<comment type="caution">
    <text evidence="3">The sequence shown here is derived from an EMBL/GenBank/DDBJ whole genome shotgun (WGS) entry which is preliminary data.</text>
</comment>
<feature type="non-terminal residue" evidence="3">
    <location>
        <position position="148"/>
    </location>
</feature>
<accession>A0A9P8G7K9</accession>
<gene>
    <name evidence="3" type="ORF">KCV03_g10348</name>
</gene>
<dbReference type="GO" id="GO:0003677">
    <property type="term" value="F:DNA binding"/>
    <property type="evidence" value="ECO:0007669"/>
    <property type="project" value="InterPro"/>
</dbReference>
<feature type="region of interest" description="Disordered" evidence="1">
    <location>
        <begin position="1"/>
        <end position="24"/>
    </location>
</feature>
<proteinExistence type="predicted"/>
<protein>
    <recommendedName>
        <fullName evidence="2">Transposase Tc1-like domain-containing protein</fullName>
    </recommendedName>
</protein>
<dbReference type="GO" id="GO:0015074">
    <property type="term" value="P:DNA integration"/>
    <property type="evidence" value="ECO:0007669"/>
    <property type="project" value="InterPro"/>
</dbReference>
<dbReference type="OrthoDB" id="3945289at2759"/>
<dbReference type="EMBL" id="JAHFYH010000276">
    <property type="protein sequence ID" value="KAH0209195.1"/>
    <property type="molecule type" value="Genomic_DNA"/>
</dbReference>
<feature type="domain" description="Transposase Tc1-like" evidence="2">
    <location>
        <begin position="82"/>
        <end position="147"/>
    </location>
</feature>
<reference evidence="3" key="2">
    <citation type="submission" date="2021-08" db="EMBL/GenBank/DDBJ databases">
        <authorList>
            <person name="Gostincar C."/>
            <person name="Sun X."/>
            <person name="Song Z."/>
            <person name="Gunde-Cimerman N."/>
        </authorList>
    </citation>
    <scope>NUCLEOTIDE SEQUENCE</scope>
    <source>
        <strain evidence="3">EXF-8016</strain>
    </source>
</reference>
<reference evidence="3" key="1">
    <citation type="journal article" date="2021" name="J Fungi (Basel)">
        <title>Virulence traits and population genomics of the black yeast Aureobasidium melanogenum.</title>
        <authorList>
            <person name="Cernosa A."/>
            <person name="Sun X."/>
            <person name="Gostincar C."/>
            <person name="Fang C."/>
            <person name="Gunde-Cimerman N."/>
            <person name="Song Z."/>
        </authorList>
    </citation>
    <scope>NUCLEOTIDE SEQUENCE</scope>
    <source>
        <strain evidence="3">EXF-8016</strain>
    </source>
</reference>
<dbReference type="GO" id="GO:0006313">
    <property type="term" value="P:DNA transposition"/>
    <property type="evidence" value="ECO:0007669"/>
    <property type="project" value="InterPro"/>
</dbReference>
<dbReference type="Pfam" id="PF01498">
    <property type="entry name" value="HTH_Tnp_Tc3_2"/>
    <property type="match status" value="1"/>
</dbReference>
<feature type="region of interest" description="Disordered" evidence="1">
    <location>
        <begin position="55"/>
        <end position="77"/>
    </location>
</feature>
<dbReference type="SUPFAM" id="SSF46689">
    <property type="entry name" value="Homeodomain-like"/>
    <property type="match status" value="1"/>
</dbReference>
<dbReference type="AlphaFoldDB" id="A0A9P8G7K9"/>
<evidence type="ECO:0000313" key="3">
    <source>
        <dbReference type="EMBL" id="KAH0209195.1"/>
    </source>
</evidence>
<dbReference type="Proteomes" id="UP000767238">
    <property type="component" value="Unassembled WGS sequence"/>
</dbReference>
<evidence type="ECO:0000259" key="2">
    <source>
        <dbReference type="Pfam" id="PF01498"/>
    </source>
</evidence>
<evidence type="ECO:0000313" key="4">
    <source>
        <dbReference type="Proteomes" id="UP000767238"/>
    </source>
</evidence>
<name>A0A9P8G7K9_AURME</name>
<dbReference type="InterPro" id="IPR002492">
    <property type="entry name" value="Transposase_Tc1-like"/>
</dbReference>